<dbReference type="RefSeq" id="XP_044657296.1">
    <property type="nucleotide sequence ID" value="XM_044801361.1"/>
</dbReference>
<dbReference type="Gene3D" id="1.10.3020.20">
    <property type="match status" value="1"/>
</dbReference>
<dbReference type="Pfam" id="PF02129">
    <property type="entry name" value="Peptidase_S15"/>
    <property type="match status" value="1"/>
</dbReference>
<evidence type="ECO:0000313" key="3">
    <source>
        <dbReference type="EMBL" id="GIZ42809.1"/>
    </source>
</evidence>
<dbReference type="SUPFAM" id="SSF49785">
    <property type="entry name" value="Galactose-binding domain-like"/>
    <property type="match status" value="1"/>
</dbReference>
<dbReference type="GeneID" id="68291638"/>
<comment type="caution">
    <text evidence="3">The sequence shown here is derived from an EMBL/GenBank/DDBJ whole genome shotgun (WGS) entry which is preliminary data.</text>
</comment>
<name>A0A9P3FHE5_9PEZI</name>
<dbReference type="InterPro" id="IPR005674">
    <property type="entry name" value="CocE/Ser_esterase"/>
</dbReference>
<dbReference type="AlphaFoldDB" id="A0A9P3FHE5"/>
<dbReference type="NCBIfam" id="TIGR00976">
    <property type="entry name" value="CocE_NonD"/>
    <property type="match status" value="1"/>
</dbReference>
<dbReference type="PANTHER" id="PTHR43056">
    <property type="entry name" value="PEPTIDASE S9 PROLYL OLIGOPEPTIDASE"/>
    <property type="match status" value="1"/>
</dbReference>
<dbReference type="EMBL" id="BOLY01000003">
    <property type="protein sequence ID" value="GIZ42809.1"/>
    <property type="molecule type" value="Genomic_DNA"/>
</dbReference>
<sequence>MSKFIDRIGLEVDYPPANPLSKQVPPAAELNTYTKVLPKGSVHGKGAFPLPCDIIADYDQPLVMRDSVKLYADVYRPNTKGKVPAILVYTPYCKREGHWNTNLSPTLFGTDPATLSGLQAFEAPDPGWWCNEDYAVVYVDAAGTSHSEGDQPFQGTELGERGHDAIEQVAKFEWCTGAIAMAGNSQLAMGQWAIAAQHPPHLKALAPWEGLVDVYRENSMRGGIPDADFYNDAIACFLFGTTRGDSPALNSTRYPLMNAYWEDKIPAIKNIDLPAYVVASWTSPLHAKGTVDAFRALPSKQKWLRVHNTQEWLDIADWDNARDLKRFFDRYLKGIENDWEATAPVRLSILNPGGADQVGRAEDIWPLERQQFHRFHLDAARGRLATDPVEQAAFVQYDSQNVKASAGFVIEVEPTLSYTGPTGRLRVSHRALDTKLSTPEEPVLAHREEQLISPGEIVPVDLTLWPTSMIVNAGERLVIEIGGHEVGPVAPAFPPLPGTKLSLATRNKGRHRIHAGGKYDSWLNLPIIP</sequence>
<dbReference type="Pfam" id="PF08530">
    <property type="entry name" value="PepX_C"/>
    <property type="match status" value="1"/>
</dbReference>
<dbReference type="InterPro" id="IPR029058">
    <property type="entry name" value="AB_hydrolase_fold"/>
</dbReference>
<evidence type="ECO:0000313" key="4">
    <source>
        <dbReference type="Proteomes" id="UP000825890"/>
    </source>
</evidence>
<keyword evidence="4" id="KW-1185">Reference proteome</keyword>
<keyword evidence="1" id="KW-0378">Hydrolase</keyword>
<dbReference type="SUPFAM" id="SSF53474">
    <property type="entry name" value="alpha/beta-Hydrolases"/>
    <property type="match status" value="1"/>
</dbReference>
<evidence type="ECO:0000256" key="1">
    <source>
        <dbReference type="ARBA" id="ARBA00022801"/>
    </source>
</evidence>
<organism evidence="3 4">
    <name type="scientific">Cercospora kikuchii</name>
    <dbReference type="NCBI Taxonomy" id="84275"/>
    <lineage>
        <taxon>Eukaryota</taxon>
        <taxon>Fungi</taxon>
        <taxon>Dikarya</taxon>
        <taxon>Ascomycota</taxon>
        <taxon>Pezizomycotina</taxon>
        <taxon>Dothideomycetes</taxon>
        <taxon>Dothideomycetidae</taxon>
        <taxon>Mycosphaerellales</taxon>
        <taxon>Mycosphaerellaceae</taxon>
        <taxon>Cercospora</taxon>
    </lineage>
</organism>
<dbReference type="Gene3D" id="2.60.120.260">
    <property type="entry name" value="Galactose-binding domain-like"/>
    <property type="match status" value="1"/>
</dbReference>
<dbReference type="GO" id="GO:0008239">
    <property type="term" value="F:dipeptidyl-peptidase activity"/>
    <property type="evidence" value="ECO:0007669"/>
    <property type="project" value="InterPro"/>
</dbReference>
<accession>A0A9P3FHE5</accession>
<dbReference type="InterPro" id="IPR013736">
    <property type="entry name" value="Xaa-Pro_dipept_C"/>
</dbReference>
<evidence type="ECO:0000259" key="2">
    <source>
        <dbReference type="SMART" id="SM00939"/>
    </source>
</evidence>
<feature type="domain" description="Xaa-Pro dipeptidyl-peptidase C-terminal" evidence="2">
    <location>
        <begin position="325"/>
        <end position="524"/>
    </location>
</feature>
<dbReference type="PANTHER" id="PTHR43056:SF10">
    <property type="entry name" value="COCE_NOND FAMILY, PUTATIVE (AFU_ORTHOLOGUE AFUA_7G00600)-RELATED"/>
    <property type="match status" value="1"/>
</dbReference>
<reference evidence="3 4" key="1">
    <citation type="submission" date="2021-01" db="EMBL/GenBank/DDBJ databases">
        <title>Cercospora kikuchii MAFF 305040 whole genome shotgun sequence.</title>
        <authorList>
            <person name="Kashiwa T."/>
            <person name="Suzuki T."/>
        </authorList>
    </citation>
    <scope>NUCLEOTIDE SEQUENCE [LARGE SCALE GENOMIC DNA]</scope>
    <source>
        <strain evidence="3 4">MAFF 305040</strain>
    </source>
</reference>
<dbReference type="Gene3D" id="3.40.50.1820">
    <property type="entry name" value="alpha/beta hydrolase"/>
    <property type="match status" value="1"/>
</dbReference>
<dbReference type="InterPro" id="IPR050585">
    <property type="entry name" value="Xaa-Pro_dipeptidyl-ppase/CocE"/>
</dbReference>
<dbReference type="Proteomes" id="UP000825890">
    <property type="component" value="Unassembled WGS sequence"/>
</dbReference>
<protein>
    <recommendedName>
        <fullName evidence="2">Xaa-Pro dipeptidyl-peptidase C-terminal domain-containing protein</fullName>
    </recommendedName>
</protein>
<dbReference type="SMART" id="SM00939">
    <property type="entry name" value="PepX_C"/>
    <property type="match status" value="1"/>
</dbReference>
<proteinExistence type="predicted"/>
<gene>
    <name evidence="3" type="ORF">CKM354_000606300</name>
</gene>
<dbReference type="InterPro" id="IPR000383">
    <property type="entry name" value="Xaa-Pro-like_dom"/>
</dbReference>
<dbReference type="OrthoDB" id="2578740at2759"/>
<dbReference type="InterPro" id="IPR008979">
    <property type="entry name" value="Galactose-bd-like_sf"/>
</dbReference>